<comment type="caution">
    <text evidence="2">The sequence shown here is derived from an EMBL/GenBank/DDBJ whole genome shotgun (WGS) entry which is preliminary data.</text>
</comment>
<feature type="region of interest" description="Disordered" evidence="1">
    <location>
        <begin position="1"/>
        <end position="29"/>
    </location>
</feature>
<evidence type="ECO:0000313" key="3">
    <source>
        <dbReference type="Proteomes" id="UP000314294"/>
    </source>
</evidence>
<sequence>MPEIISHSRDRSEDGKCDVVQLSDKPRPEQGGVLRYLKVFGVETALRSGPLLPRGSADAQRELTASPPDSSLYGEGEKKKEERRWKSEEAQSIGLRLAPSAHRLPPRRRPLVVRDGLGNMGGTLKQSQLLGVLLIPTEHRVSNDGFSGGLTSRLARQISSLFPLISLTPVGLDAVGLAAAHTGLEAVGLDAVMLDAVGLDAVRLDAVRLDAVGLDAVRLDAARCCEAGCCEAGCCEAAAHTGLEAGCWSSQQTQAKQDTEPTAERSILNQNVSHSRCRVLLVTPIICLLCLEFFPRFTGESGGGGGEVDRLIAALLLPS</sequence>
<gene>
    <name evidence="2" type="ORF">EYF80_024331</name>
</gene>
<accession>A0A4Z2HKZ5</accession>
<evidence type="ECO:0000256" key="1">
    <source>
        <dbReference type="SAM" id="MobiDB-lite"/>
    </source>
</evidence>
<feature type="region of interest" description="Disordered" evidence="1">
    <location>
        <begin position="48"/>
        <end position="91"/>
    </location>
</feature>
<reference evidence="2 3" key="1">
    <citation type="submission" date="2019-03" db="EMBL/GenBank/DDBJ databases">
        <title>First draft genome of Liparis tanakae, snailfish: a comprehensive survey of snailfish specific genes.</title>
        <authorList>
            <person name="Kim W."/>
            <person name="Song I."/>
            <person name="Jeong J.-H."/>
            <person name="Kim D."/>
            <person name="Kim S."/>
            <person name="Ryu S."/>
            <person name="Song J.Y."/>
            <person name="Lee S.K."/>
        </authorList>
    </citation>
    <scope>NUCLEOTIDE SEQUENCE [LARGE SCALE GENOMIC DNA]</scope>
    <source>
        <tissue evidence="2">Muscle</tissue>
    </source>
</reference>
<protein>
    <submittedName>
        <fullName evidence="2">Uncharacterized protein</fullName>
    </submittedName>
</protein>
<feature type="compositionally biased region" description="Basic and acidic residues" evidence="1">
    <location>
        <begin position="75"/>
        <end position="89"/>
    </location>
</feature>
<dbReference type="OrthoDB" id="7362584at2759"/>
<name>A0A4Z2HKZ5_9TELE</name>
<dbReference type="EMBL" id="SRLO01000234">
    <property type="protein sequence ID" value="TNN65512.1"/>
    <property type="molecule type" value="Genomic_DNA"/>
</dbReference>
<dbReference type="Proteomes" id="UP000314294">
    <property type="component" value="Unassembled WGS sequence"/>
</dbReference>
<organism evidence="2 3">
    <name type="scientific">Liparis tanakae</name>
    <name type="common">Tanaka's snailfish</name>
    <dbReference type="NCBI Taxonomy" id="230148"/>
    <lineage>
        <taxon>Eukaryota</taxon>
        <taxon>Metazoa</taxon>
        <taxon>Chordata</taxon>
        <taxon>Craniata</taxon>
        <taxon>Vertebrata</taxon>
        <taxon>Euteleostomi</taxon>
        <taxon>Actinopterygii</taxon>
        <taxon>Neopterygii</taxon>
        <taxon>Teleostei</taxon>
        <taxon>Neoteleostei</taxon>
        <taxon>Acanthomorphata</taxon>
        <taxon>Eupercaria</taxon>
        <taxon>Perciformes</taxon>
        <taxon>Cottioidei</taxon>
        <taxon>Cottales</taxon>
        <taxon>Liparidae</taxon>
        <taxon>Liparis</taxon>
    </lineage>
</organism>
<dbReference type="AlphaFoldDB" id="A0A4Z2HKZ5"/>
<evidence type="ECO:0000313" key="2">
    <source>
        <dbReference type="EMBL" id="TNN65512.1"/>
    </source>
</evidence>
<proteinExistence type="predicted"/>
<feature type="compositionally biased region" description="Basic and acidic residues" evidence="1">
    <location>
        <begin position="1"/>
        <end position="17"/>
    </location>
</feature>
<keyword evidence="3" id="KW-1185">Reference proteome</keyword>